<sequence length="73" mass="7624">MDGGTGSGPVAGDDMAATHIPQRENICSQYDNNAGREPKVGLSRAAQRIGFALWVIAYGAFARHPSPSVTGSH</sequence>
<protein>
    <submittedName>
        <fullName evidence="2">Uncharacterized protein</fullName>
    </submittedName>
</protein>
<reference evidence="2 3" key="1">
    <citation type="submission" date="2016-10" db="EMBL/GenBank/DDBJ databases">
        <authorList>
            <person name="de Groot N.N."/>
        </authorList>
    </citation>
    <scope>NUCLEOTIDE SEQUENCE [LARGE SCALE GENOMIC DNA]</scope>
    <source>
        <strain evidence="2 3">MT12</strain>
    </source>
</reference>
<gene>
    <name evidence="2" type="ORF">SAMN05444164_2131</name>
</gene>
<feature type="region of interest" description="Disordered" evidence="1">
    <location>
        <begin position="1"/>
        <end position="24"/>
    </location>
</feature>
<dbReference type="Proteomes" id="UP000198992">
    <property type="component" value="Unassembled WGS sequence"/>
</dbReference>
<name>A0A1H4TGF6_9BRAD</name>
<dbReference type="AlphaFoldDB" id="A0A1H4TGF6"/>
<evidence type="ECO:0000313" key="2">
    <source>
        <dbReference type="EMBL" id="SEC55603.1"/>
    </source>
</evidence>
<proteinExistence type="predicted"/>
<organism evidence="2 3">
    <name type="scientific">Bradyrhizobium erythrophlei</name>
    <dbReference type="NCBI Taxonomy" id="1437360"/>
    <lineage>
        <taxon>Bacteria</taxon>
        <taxon>Pseudomonadati</taxon>
        <taxon>Pseudomonadota</taxon>
        <taxon>Alphaproteobacteria</taxon>
        <taxon>Hyphomicrobiales</taxon>
        <taxon>Nitrobacteraceae</taxon>
        <taxon>Bradyrhizobium</taxon>
    </lineage>
</organism>
<evidence type="ECO:0000256" key="1">
    <source>
        <dbReference type="SAM" id="MobiDB-lite"/>
    </source>
</evidence>
<dbReference type="EMBL" id="FNTH01000001">
    <property type="protein sequence ID" value="SEC55603.1"/>
    <property type="molecule type" value="Genomic_DNA"/>
</dbReference>
<accession>A0A1H4TGF6</accession>
<evidence type="ECO:0000313" key="3">
    <source>
        <dbReference type="Proteomes" id="UP000198992"/>
    </source>
</evidence>